<dbReference type="EMBL" id="CAJZAH010000002">
    <property type="protein sequence ID" value="CAG9173088.1"/>
    <property type="molecule type" value="Genomic_DNA"/>
</dbReference>
<reference evidence="1 2" key="1">
    <citation type="submission" date="2021-08" db="EMBL/GenBank/DDBJ databases">
        <authorList>
            <person name="Peeters C."/>
        </authorList>
    </citation>
    <scope>NUCLEOTIDE SEQUENCE [LARGE SCALE GENOMIC DNA]</scope>
    <source>
        <strain evidence="1 2">LMG 21510</strain>
    </source>
</reference>
<organism evidence="1 2">
    <name type="scientific">Cupriavidus respiraculi</name>
    <dbReference type="NCBI Taxonomy" id="195930"/>
    <lineage>
        <taxon>Bacteria</taxon>
        <taxon>Pseudomonadati</taxon>
        <taxon>Pseudomonadota</taxon>
        <taxon>Betaproteobacteria</taxon>
        <taxon>Burkholderiales</taxon>
        <taxon>Burkholderiaceae</taxon>
        <taxon>Cupriavidus</taxon>
    </lineage>
</organism>
<gene>
    <name evidence="1" type="ORF">LMG21510_02153</name>
</gene>
<comment type="caution">
    <text evidence="1">The sequence shown here is derived from an EMBL/GenBank/DDBJ whole genome shotgun (WGS) entry which is preliminary data.</text>
</comment>
<dbReference type="RefSeq" id="WP_224041679.1">
    <property type="nucleotide sequence ID" value="NZ_CAJZAH010000002.1"/>
</dbReference>
<keyword evidence="2" id="KW-1185">Reference proteome</keyword>
<evidence type="ECO:0000313" key="2">
    <source>
        <dbReference type="Proteomes" id="UP000721236"/>
    </source>
</evidence>
<dbReference type="Proteomes" id="UP000721236">
    <property type="component" value="Unassembled WGS sequence"/>
</dbReference>
<accession>A0ABN7YJB4</accession>
<sequence>MSSFRRPVTVKRRAAGQWLAGRWVDGGDVPAQTIMASVQPATLSDYNTLQAFPEGRRIEAMVRVYTDAVLDVAGADDGNGDRIVWPHGPRPGDYLVRAVSPWQSGVIPHYRYLAVLEVEP</sequence>
<evidence type="ECO:0000313" key="1">
    <source>
        <dbReference type="EMBL" id="CAG9173088.1"/>
    </source>
</evidence>
<name>A0ABN7YJB4_9BURK</name>
<protein>
    <submittedName>
        <fullName evidence="1">Uncharacterized protein</fullName>
    </submittedName>
</protein>
<proteinExistence type="predicted"/>